<proteinExistence type="predicted"/>
<evidence type="ECO:0000256" key="1">
    <source>
        <dbReference type="SAM" id="Phobius"/>
    </source>
</evidence>
<dbReference type="RefSeq" id="WP_182514495.1">
    <property type="nucleotide sequence ID" value="NZ_JACJIQ010000028.1"/>
</dbReference>
<keyword evidence="1" id="KW-0472">Membrane</keyword>
<comment type="caution">
    <text evidence="2">The sequence shown here is derived from an EMBL/GenBank/DDBJ whole genome shotgun (WGS) entry which is preliminary data.</text>
</comment>
<dbReference type="EMBL" id="JACJIQ010000028">
    <property type="protein sequence ID" value="MBA9079732.1"/>
    <property type="molecule type" value="Genomic_DNA"/>
</dbReference>
<keyword evidence="3" id="KW-1185">Reference proteome</keyword>
<sequence length="57" mass="6474">MTLGEKQYKNYNQVKKALEKNIPKGVIKVKLTNKFSRTMIVLGTFIVIAFAATLMLK</sequence>
<organism evidence="2 3">
    <name type="scientific">Rufibacter quisquiliarum</name>
    <dbReference type="NCBI Taxonomy" id="1549639"/>
    <lineage>
        <taxon>Bacteria</taxon>
        <taxon>Pseudomonadati</taxon>
        <taxon>Bacteroidota</taxon>
        <taxon>Cytophagia</taxon>
        <taxon>Cytophagales</taxon>
        <taxon>Hymenobacteraceae</taxon>
        <taxon>Rufibacter</taxon>
    </lineage>
</organism>
<protein>
    <submittedName>
        <fullName evidence="2">Uncharacterized protein</fullName>
    </submittedName>
</protein>
<name>A0A839GLL9_9BACT</name>
<dbReference type="Proteomes" id="UP000563094">
    <property type="component" value="Unassembled WGS sequence"/>
</dbReference>
<feature type="transmembrane region" description="Helical" evidence="1">
    <location>
        <begin position="38"/>
        <end position="56"/>
    </location>
</feature>
<reference evidence="2 3" key="1">
    <citation type="submission" date="2020-08" db="EMBL/GenBank/DDBJ databases">
        <title>Genomic Encyclopedia of Type Strains, Phase IV (KMG-IV): sequencing the most valuable type-strain genomes for metagenomic binning, comparative biology and taxonomic classification.</title>
        <authorList>
            <person name="Goeker M."/>
        </authorList>
    </citation>
    <scope>NUCLEOTIDE SEQUENCE [LARGE SCALE GENOMIC DNA]</scope>
    <source>
        <strain evidence="2 3">DSM 29854</strain>
    </source>
</reference>
<accession>A0A839GLL9</accession>
<evidence type="ECO:0000313" key="2">
    <source>
        <dbReference type="EMBL" id="MBA9079732.1"/>
    </source>
</evidence>
<dbReference type="AlphaFoldDB" id="A0A839GLL9"/>
<keyword evidence="1" id="KW-0812">Transmembrane</keyword>
<gene>
    <name evidence="2" type="ORF">FHS90_004472</name>
</gene>
<keyword evidence="1" id="KW-1133">Transmembrane helix</keyword>
<evidence type="ECO:0000313" key="3">
    <source>
        <dbReference type="Proteomes" id="UP000563094"/>
    </source>
</evidence>